<name>R8BDN8_PHAM7</name>
<dbReference type="CDD" id="cd12108">
    <property type="entry name" value="Hr-like"/>
    <property type="match status" value="1"/>
</dbReference>
<dbReference type="Pfam" id="PF01814">
    <property type="entry name" value="Hemerythrin"/>
    <property type="match status" value="1"/>
</dbReference>
<dbReference type="AlphaFoldDB" id="R8BDN8"/>
<dbReference type="KEGG" id="tmn:UCRPA7_6865"/>
<evidence type="ECO:0000313" key="2">
    <source>
        <dbReference type="EMBL" id="EON97414.1"/>
    </source>
</evidence>
<keyword evidence="3" id="KW-1185">Reference proteome</keyword>
<dbReference type="GeneID" id="19327565"/>
<organism evidence="2 3">
    <name type="scientific">Phaeoacremonium minimum (strain UCR-PA7)</name>
    <name type="common">Esca disease fungus</name>
    <name type="synonym">Togninia minima</name>
    <dbReference type="NCBI Taxonomy" id="1286976"/>
    <lineage>
        <taxon>Eukaryota</taxon>
        <taxon>Fungi</taxon>
        <taxon>Dikarya</taxon>
        <taxon>Ascomycota</taxon>
        <taxon>Pezizomycotina</taxon>
        <taxon>Sordariomycetes</taxon>
        <taxon>Sordariomycetidae</taxon>
        <taxon>Togniniales</taxon>
        <taxon>Togniniaceae</taxon>
        <taxon>Phaeoacremonium</taxon>
    </lineage>
</organism>
<feature type="domain" description="Hemerythrin-like" evidence="1">
    <location>
        <begin position="39"/>
        <end position="163"/>
    </location>
</feature>
<gene>
    <name evidence="2" type="ORF">UCRPA7_6865</name>
</gene>
<protein>
    <submittedName>
        <fullName evidence="2">Putative hemerythrin hhe cation binding domain-containing protein</fullName>
    </submittedName>
</protein>
<dbReference type="OrthoDB" id="58416at2759"/>
<accession>R8BDN8</accession>
<dbReference type="PANTHER" id="PTHR38048:SF2">
    <property type="entry name" value="HEMERYTHRIN-LIKE DOMAIN-CONTAINING PROTEIN"/>
    <property type="match status" value="1"/>
</dbReference>
<dbReference type="EMBL" id="KB933264">
    <property type="protein sequence ID" value="EON97414.1"/>
    <property type="molecule type" value="Genomic_DNA"/>
</dbReference>
<evidence type="ECO:0000259" key="1">
    <source>
        <dbReference type="Pfam" id="PF01814"/>
    </source>
</evidence>
<proteinExistence type="predicted"/>
<dbReference type="eggNOG" id="ENOG502SKMW">
    <property type="taxonomic scope" value="Eukaryota"/>
</dbReference>
<sequence length="263" mass="30336">MTTTKKWADGPFELISSSRLGYKPGEKVKPVHTIAEEMIIVHNLLLRGINSIYLQCINVERDPAVVPDFVSYAETWGKTVHEHHDAEETLVFPEMEELAGEPGLMEANVAQHKAFHDGVGTYQAYLADVGAGKEKYDGQRLKAIIDSFMPVLRQHLSDEIDSLMALEKYEEKTQWDKWFKGVMDKVLKKADGAEMKFTSGPFAFQCHDKSFEDGRFAYWPPLPWFVMLLLRWFAVPKHKTWWQFSPCDTYGKRRELPYADEKN</sequence>
<dbReference type="InterPro" id="IPR053206">
    <property type="entry name" value="Dimeric_xanthone_biosynth"/>
</dbReference>
<dbReference type="InterPro" id="IPR012312">
    <property type="entry name" value="Hemerythrin-like"/>
</dbReference>
<dbReference type="Gene3D" id="1.20.120.520">
    <property type="entry name" value="nmb1532 protein domain like"/>
    <property type="match status" value="1"/>
</dbReference>
<evidence type="ECO:0000313" key="3">
    <source>
        <dbReference type="Proteomes" id="UP000014074"/>
    </source>
</evidence>
<dbReference type="HOGENOM" id="CLU_066708_0_0_1"/>
<reference evidence="3" key="1">
    <citation type="journal article" date="2013" name="Genome Announc.">
        <title>Draft genome sequence of the ascomycete Phaeoacremonium aleophilum strain UCR-PA7, a causal agent of the esca disease complex in grapevines.</title>
        <authorList>
            <person name="Blanco-Ulate B."/>
            <person name="Rolshausen P."/>
            <person name="Cantu D."/>
        </authorList>
    </citation>
    <scope>NUCLEOTIDE SEQUENCE [LARGE SCALE GENOMIC DNA]</scope>
    <source>
        <strain evidence="3">UCR-PA7</strain>
    </source>
</reference>
<dbReference type="RefSeq" id="XP_007917591.1">
    <property type="nucleotide sequence ID" value="XM_007919400.1"/>
</dbReference>
<dbReference type="Proteomes" id="UP000014074">
    <property type="component" value="Unassembled WGS sequence"/>
</dbReference>
<dbReference type="PANTHER" id="PTHR38048">
    <property type="entry name" value="EXPRESSED PROTEIN"/>
    <property type="match status" value="1"/>
</dbReference>